<dbReference type="AlphaFoldDB" id="A0A318UJ93"/>
<feature type="domain" description="PDZ" evidence="1">
    <location>
        <begin position="104"/>
        <end position="173"/>
    </location>
</feature>
<dbReference type="Pfam" id="PF18294">
    <property type="entry name" value="Pept_S41_N"/>
    <property type="match status" value="1"/>
</dbReference>
<keyword evidence="2" id="KW-0645">Protease</keyword>
<dbReference type="GO" id="GO:0008236">
    <property type="term" value="F:serine-type peptidase activity"/>
    <property type="evidence" value="ECO:0007669"/>
    <property type="project" value="InterPro"/>
</dbReference>
<reference evidence="2 3" key="1">
    <citation type="submission" date="2018-06" db="EMBL/GenBank/DDBJ databases">
        <title>Genomic Encyclopedia of Archaeal and Bacterial Type Strains, Phase II (KMG-II): from individual species to whole genera.</title>
        <authorList>
            <person name="Goeker M."/>
        </authorList>
    </citation>
    <scope>NUCLEOTIDE SEQUENCE [LARGE SCALE GENOMIC DNA]</scope>
    <source>
        <strain evidence="2 3">DSM 27372</strain>
    </source>
</reference>
<dbReference type="PROSITE" id="PS50106">
    <property type="entry name" value="PDZ"/>
    <property type="match status" value="1"/>
</dbReference>
<dbReference type="InterPro" id="IPR029045">
    <property type="entry name" value="ClpP/crotonase-like_dom_sf"/>
</dbReference>
<comment type="caution">
    <text evidence="2">The sequence shown here is derived from an EMBL/GenBank/DDBJ whole genome shotgun (WGS) entry which is preliminary data.</text>
</comment>
<dbReference type="Gene3D" id="3.30.750.170">
    <property type="match status" value="1"/>
</dbReference>
<dbReference type="InterPro" id="IPR041613">
    <property type="entry name" value="Pept_S41_N"/>
</dbReference>
<dbReference type="Pfam" id="PF03572">
    <property type="entry name" value="Peptidase_S41"/>
    <property type="match status" value="1"/>
</dbReference>
<dbReference type="PROSITE" id="PS51257">
    <property type="entry name" value="PROKAR_LIPOPROTEIN"/>
    <property type="match status" value="1"/>
</dbReference>
<dbReference type="GO" id="GO:0030288">
    <property type="term" value="C:outer membrane-bounded periplasmic space"/>
    <property type="evidence" value="ECO:0007669"/>
    <property type="project" value="TreeGrafter"/>
</dbReference>
<dbReference type="SUPFAM" id="SSF52096">
    <property type="entry name" value="ClpP/crotonase"/>
    <property type="match status" value="1"/>
</dbReference>
<organism evidence="2 3">
    <name type="scientific">Pedobacter nutrimenti</name>
    <dbReference type="NCBI Taxonomy" id="1241337"/>
    <lineage>
        <taxon>Bacteria</taxon>
        <taxon>Pseudomonadati</taxon>
        <taxon>Bacteroidota</taxon>
        <taxon>Sphingobacteriia</taxon>
        <taxon>Sphingobacteriales</taxon>
        <taxon>Sphingobacteriaceae</taxon>
        <taxon>Pedobacter</taxon>
    </lineage>
</organism>
<dbReference type="InterPro" id="IPR005151">
    <property type="entry name" value="Tail-specific_protease"/>
</dbReference>
<dbReference type="InterPro" id="IPR001478">
    <property type="entry name" value="PDZ"/>
</dbReference>
<dbReference type="Gene3D" id="3.90.226.10">
    <property type="entry name" value="2-enoyl-CoA Hydratase, Chain A, domain 1"/>
    <property type="match status" value="1"/>
</dbReference>
<dbReference type="PANTHER" id="PTHR32060">
    <property type="entry name" value="TAIL-SPECIFIC PROTEASE"/>
    <property type="match status" value="1"/>
</dbReference>
<keyword evidence="3" id="KW-1185">Reference proteome</keyword>
<dbReference type="OrthoDB" id="7168509at2"/>
<sequence length="462" mass="50783">MRSVTLVPGNFRLYITFVFCVLFGCRKDDYKPDFPSGSNEFINSWVLDSMKVYYYWNSSLPSRPNFNQLPIYFFNGIKNPSDRFSRLINPAVPESYYPSLLHNFGFDLAVYQSGTEIRTVITLVVPGTQAQKEGLKRGDIIKQMNGQQPGAQNAAALIESSIKARKIVLDLEGKGNLNLGAALISENPVYNYRMLDVPGKKIAYLFLNSFEGRSKYDLQKAFAYFNQEQATELIADLRYNPGGDIGMAAVLGAAVAAVAPSDVFVEYRGNANAGNRKSSFQSTIAAVAAGYTFSFSEVQSWRLPLKRVFILTGNHTASAAEFLIKGLRPWIEVVQVGSQTLGKDMASFVIREKDNPAKVGNWSIEPMIFKLYNSQGSGDYPSGLVPDVSADEFALPLLEPGNVNDPLIAAALNRMGGISSSRISSIGAVQRSSGPSKLLFPDRNYLDQSTSSSGVRVKLTQR</sequence>
<dbReference type="PANTHER" id="PTHR32060:SF30">
    <property type="entry name" value="CARBOXY-TERMINAL PROCESSING PROTEASE CTPA"/>
    <property type="match status" value="1"/>
</dbReference>
<dbReference type="RefSeq" id="WP_110830306.1">
    <property type="nucleotide sequence ID" value="NZ_QKLU01000003.1"/>
</dbReference>
<evidence type="ECO:0000313" key="3">
    <source>
        <dbReference type="Proteomes" id="UP000248198"/>
    </source>
</evidence>
<dbReference type="GO" id="GO:0006508">
    <property type="term" value="P:proteolysis"/>
    <property type="evidence" value="ECO:0007669"/>
    <property type="project" value="UniProtKB-KW"/>
</dbReference>
<dbReference type="EMBL" id="QKLU01000003">
    <property type="protein sequence ID" value="PYF75178.1"/>
    <property type="molecule type" value="Genomic_DNA"/>
</dbReference>
<dbReference type="InterPro" id="IPR036034">
    <property type="entry name" value="PDZ_sf"/>
</dbReference>
<accession>A0A318UJ93</accession>
<dbReference type="SUPFAM" id="SSF50156">
    <property type="entry name" value="PDZ domain-like"/>
    <property type="match status" value="1"/>
</dbReference>
<dbReference type="GO" id="GO:0004175">
    <property type="term" value="F:endopeptidase activity"/>
    <property type="evidence" value="ECO:0007669"/>
    <property type="project" value="TreeGrafter"/>
</dbReference>
<dbReference type="Proteomes" id="UP000248198">
    <property type="component" value="Unassembled WGS sequence"/>
</dbReference>
<evidence type="ECO:0000259" key="1">
    <source>
        <dbReference type="PROSITE" id="PS50106"/>
    </source>
</evidence>
<name>A0A318UJ93_9SPHI</name>
<dbReference type="GO" id="GO:0007165">
    <property type="term" value="P:signal transduction"/>
    <property type="evidence" value="ECO:0007669"/>
    <property type="project" value="TreeGrafter"/>
</dbReference>
<dbReference type="Gene3D" id="2.30.42.10">
    <property type="match status" value="1"/>
</dbReference>
<protein>
    <submittedName>
        <fullName evidence="2">C-terminal processing protease CtpA/Prc</fullName>
    </submittedName>
</protein>
<dbReference type="Pfam" id="PF00595">
    <property type="entry name" value="PDZ"/>
    <property type="match status" value="1"/>
</dbReference>
<evidence type="ECO:0000313" key="2">
    <source>
        <dbReference type="EMBL" id="PYF75178.1"/>
    </source>
</evidence>
<gene>
    <name evidence="2" type="ORF">B0O44_103628</name>
</gene>
<proteinExistence type="predicted"/>
<keyword evidence="2" id="KW-0378">Hydrolase</keyword>